<proteinExistence type="predicted"/>
<comment type="caution">
    <text evidence="1">The sequence shown here is derived from an EMBL/GenBank/DDBJ whole genome shotgun (WGS) entry which is preliminary data.</text>
</comment>
<dbReference type="EMBL" id="JAFNLL010000064">
    <property type="protein sequence ID" value="MBO1269862.1"/>
    <property type="molecule type" value="Genomic_DNA"/>
</dbReference>
<accession>A0A939KKM1</accession>
<name>A0A939KKM1_9MICC</name>
<dbReference type="RefSeq" id="WP_207617786.1">
    <property type="nucleotide sequence ID" value="NZ_JAFNLL010000064.1"/>
</dbReference>
<evidence type="ECO:0000313" key="1">
    <source>
        <dbReference type="EMBL" id="MBO1269862.1"/>
    </source>
</evidence>
<dbReference type="Proteomes" id="UP000664164">
    <property type="component" value="Unassembled WGS sequence"/>
</dbReference>
<evidence type="ECO:0000313" key="2">
    <source>
        <dbReference type="Proteomes" id="UP000664164"/>
    </source>
</evidence>
<organism evidence="1 2">
    <name type="scientific">Arthrobacter cavernae</name>
    <dbReference type="NCBI Taxonomy" id="2817681"/>
    <lineage>
        <taxon>Bacteria</taxon>
        <taxon>Bacillati</taxon>
        <taxon>Actinomycetota</taxon>
        <taxon>Actinomycetes</taxon>
        <taxon>Micrococcales</taxon>
        <taxon>Micrococcaceae</taxon>
        <taxon>Arthrobacter</taxon>
    </lineage>
</organism>
<reference evidence="1" key="1">
    <citation type="submission" date="2021-03" db="EMBL/GenBank/DDBJ databases">
        <title>A new species, PO-11, isolated from a karst cave deposit.</title>
        <authorList>
            <person name="Zhaoxiaoyong W."/>
        </authorList>
    </citation>
    <scope>NUCLEOTIDE SEQUENCE</scope>
    <source>
        <strain evidence="1">PO-11</strain>
    </source>
</reference>
<protein>
    <submittedName>
        <fullName evidence="1">Uncharacterized protein</fullName>
    </submittedName>
</protein>
<keyword evidence="2" id="KW-1185">Reference proteome</keyword>
<gene>
    <name evidence="1" type="ORF">J1902_18170</name>
</gene>
<sequence length="128" mass="13667">MAGDKDAGKPFGHRCLPEHGLCIVEQLVKSTRLGDKDFQMLGGLTTHDEQLPSQELGSPQCLNPSSLGVCCVLDRIQNDGITTNKQATGAGAILDDPYQFAVVGAVIDIACVKERIEGPDFNAFPVLK</sequence>
<dbReference type="AlphaFoldDB" id="A0A939KKM1"/>